<dbReference type="RefSeq" id="WP_046477491.1">
    <property type="nucleotide sequence ID" value="NZ_CP011132.1"/>
</dbReference>
<dbReference type="AlphaFoldDB" id="A0A0F6REE0"/>
<keyword evidence="5" id="KW-0997">Cell inner membrane</keyword>
<feature type="transmembrane region" description="Helical" evidence="16">
    <location>
        <begin position="400"/>
        <end position="420"/>
    </location>
</feature>
<keyword evidence="7" id="KW-0769">Symport</keyword>
<evidence type="ECO:0000256" key="12">
    <source>
        <dbReference type="ARBA" id="ARBA00032286"/>
    </source>
</evidence>
<dbReference type="InterPro" id="IPR051084">
    <property type="entry name" value="H+-coupled_symporters"/>
</dbReference>
<protein>
    <recommendedName>
        <fullName evidence="13">Citrate-proton symporter</fullName>
    </recommendedName>
    <alternativeName>
        <fullName evidence="11">Citrate carrier protein</fullName>
    </alternativeName>
    <alternativeName>
        <fullName evidence="12">Citrate transporter</fullName>
    </alternativeName>
    <alternativeName>
        <fullName evidence="15">Citrate utilization determinant</fullName>
    </alternativeName>
    <alternativeName>
        <fullName evidence="14">Citrate utilization protein A</fullName>
    </alternativeName>
</protein>
<dbReference type="InterPro" id="IPR011701">
    <property type="entry name" value="MFS"/>
</dbReference>
<evidence type="ECO:0000259" key="17">
    <source>
        <dbReference type="PROSITE" id="PS50850"/>
    </source>
</evidence>
<keyword evidence="6 16" id="KW-0812">Transmembrane</keyword>
<dbReference type="FunFam" id="1.20.1250.20:FF:000123">
    <property type="entry name" value="Tricarballylate/proton symporter TcuC"/>
    <property type="match status" value="1"/>
</dbReference>
<feature type="transmembrane region" description="Helical" evidence="16">
    <location>
        <begin position="185"/>
        <end position="204"/>
    </location>
</feature>
<accession>A0A0F6REE0</accession>
<dbReference type="PROSITE" id="PS00216">
    <property type="entry name" value="SUGAR_TRANSPORT_1"/>
    <property type="match status" value="2"/>
</dbReference>
<dbReference type="PANTHER" id="PTHR43528">
    <property type="entry name" value="ALPHA-KETOGLUTARATE PERMEASE"/>
    <property type="match status" value="1"/>
</dbReference>
<keyword evidence="8" id="KW-0163">Citrate utilization</keyword>
<evidence type="ECO:0000256" key="16">
    <source>
        <dbReference type="SAM" id="Phobius"/>
    </source>
</evidence>
<feature type="transmembrane region" description="Helical" evidence="16">
    <location>
        <begin position="303"/>
        <end position="322"/>
    </location>
</feature>
<evidence type="ECO:0000256" key="14">
    <source>
        <dbReference type="ARBA" id="ARBA00079955"/>
    </source>
</evidence>
<proteinExistence type="inferred from homology"/>
<gene>
    <name evidence="18" type="ORF">F384_03005</name>
</gene>
<dbReference type="CDD" id="cd17368">
    <property type="entry name" value="MFS_CitA"/>
    <property type="match status" value="1"/>
</dbReference>
<reference evidence="18 19" key="1">
    <citation type="journal article" date="2013" name="Appl. Microbiol. Biotechnol.">
        <title>Glycerol assimilation and production of 1,3-propanediol by Citrobacter amalonaticus Y19.</title>
        <authorList>
            <person name="Ainala S.K."/>
            <person name="Ashok S."/>
            <person name="Ko Y."/>
            <person name="Park S."/>
        </authorList>
    </citation>
    <scope>NUCLEOTIDE SEQUENCE [LARGE SCALE GENOMIC DNA]</scope>
    <source>
        <strain evidence="18 19">Y19</strain>
    </source>
</reference>
<evidence type="ECO:0000256" key="8">
    <source>
        <dbReference type="ARBA" id="ARBA00022948"/>
    </source>
</evidence>
<dbReference type="NCBIfam" id="TIGR00883">
    <property type="entry name" value="2A0106"/>
    <property type="match status" value="1"/>
</dbReference>
<dbReference type="InterPro" id="IPR036259">
    <property type="entry name" value="MFS_trans_sf"/>
</dbReference>
<dbReference type="HOGENOM" id="CLU_001265_39_0_6"/>
<evidence type="ECO:0000256" key="5">
    <source>
        <dbReference type="ARBA" id="ARBA00022519"/>
    </source>
</evidence>
<feature type="transmembrane region" description="Helical" evidence="16">
    <location>
        <begin position="118"/>
        <end position="140"/>
    </location>
</feature>
<comment type="similarity">
    <text evidence="2">Belongs to the major facilitator superfamily. Metabolite:H+ Symporter (MHS) family (TC 2.A.1.6) family.</text>
</comment>
<dbReference type="InterPro" id="IPR004736">
    <property type="entry name" value="MHS_symport"/>
</dbReference>
<organism evidence="18 19">
    <name type="scientific">Citrobacter amalonaticus Y19</name>
    <dbReference type="NCBI Taxonomy" id="1261127"/>
    <lineage>
        <taxon>Bacteria</taxon>
        <taxon>Pseudomonadati</taxon>
        <taxon>Pseudomonadota</taxon>
        <taxon>Gammaproteobacteria</taxon>
        <taxon>Enterobacterales</taxon>
        <taxon>Enterobacteriaceae</taxon>
        <taxon>Citrobacter</taxon>
    </lineage>
</organism>
<evidence type="ECO:0000256" key="10">
    <source>
        <dbReference type="ARBA" id="ARBA00023136"/>
    </source>
</evidence>
<dbReference type="PROSITE" id="PS00217">
    <property type="entry name" value="SUGAR_TRANSPORT_2"/>
    <property type="match status" value="1"/>
</dbReference>
<evidence type="ECO:0000256" key="3">
    <source>
        <dbReference type="ARBA" id="ARBA00022448"/>
    </source>
</evidence>
<evidence type="ECO:0000256" key="1">
    <source>
        <dbReference type="ARBA" id="ARBA00004429"/>
    </source>
</evidence>
<evidence type="ECO:0000313" key="19">
    <source>
        <dbReference type="Proteomes" id="UP000034085"/>
    </source>
</evidence>
<feature type="transmembrane region" description="Helical" evidence="16">
    <location>
        <begin position="334"/>
        <end position="354"/>
    </location>
</feature>
<keyword evidence="3" id="KW-0813">Transport</keyword>
<evidence type="ECO:0000256" key="7">
    <source>
        <dbReference type="ARBA" id="ARBA00022847"/>
    </source>
</evidence>
<dbReference type="EMBL" id="CP011132">
    <property type="protein sequence ID" value="AKE58183.1"/>
    <property type="molecule type" value="Genomic_DNA"/>
</dbReference>
<dbReference type="PATRIC" id="fig|1261127.3.peg.613"/>
<feature type="transmembrane region" description="Helical" evidence="16">
    <location>
        <begin position="234"/>
        <end position="254"/>
    </location>
</feature>
<evidence type="ECO:0000256" key="4">
    <source>
        <dbReference type="ARBA" id="ARBA00022475"/>
    </source>
</evidence>
<dbReference type="Pfam" id="PF07690">
    <property type="entry name" value="MFS_1"/>
    <property type="match status" value="1"/>
</dbReference>
<dbReference type="InterPro" id="IPR020846">
    <property type="entry name" value="MFS_dom"/>
</dbReference>
<sequence length="431" mass="47052">MTQQPSRAGTFGAILRVTSGNFLEQFDFFLFGFYATYIAKTFFPAESEFASLMLTFAVFGSGFLMRPIGAVVLGAYIDRIGRRKGLMVTLAIMGCGTLLIALVPGYQTLGLLAPALVLLGRLLQGFSAGVELGGVSVYLSEIATPGNKGFYTSWQSASQQVAIVVAALIGYGLNATLGHDEISEWGWRIPFFIGCMIIPLIFVLRRSLQETEAFLQRKHRPDTREIFTTITKNWRIITAGTLLVAMTTTTFYFITVYTPTYGRAVLNLSARDSLVVTMLVGISNFIWLPIGGAISDRIGRRPVLMGITLLALVTTWPVMNWLTAAPDFTRMTLVLLWFSFFFGMYNGAMVAALTEVMPVYVRTVGFSLAFSLATAIFGGLTPAISTALVQLTGDKSSPGWWLMCAALCGLAATAMLFVRLSRGYQTAENKL</sequence>
<dbReference type="Proteomes" id="UP000034085">
    <property type="component" value="Chromosome"/>
</dbReference>
<feature type="transmembrane region" description="Helical" evidence="16">
    <location>
        <begin position="161"/>
        <end position="179"/>
    </location>
</feature>
<dbReference type="GO" id="GO:0005886">
    <property type="term" value="C:plasma membrane"/>
    <property type="evidence" value="ECO:0007669"/>
    <property type="project" value="UniProtKB-SubCell"/>
</dbReference>
<feature type="transmembrane region" description="Helical" evidence="16">
    <location>
        <begin position="49"/>
        <end position="73"/>
    </location>
</feature>
<feature type="transmembrane region" description="Helical" evidence="16">
    <location>
        <begin position="274"/>
        <end position="291"/>
    </location>
</feature>
<dbReference type="PANTHER" id="PTHR43528:SF6">
    <property type="entry name" value="CITRATE-PROTON SYMPORTER"/>
    <property type="match status" value="1"/>
</dbReference>
<evidence type="ECO:0000256" key="13">
    <source>
        <dbReference type="ARBA" id="ARBA00072297"/>
    </source>
</evidence>
<evidence type="ECO:0000256" key="9">
    <source>
        <dbReference type="ARBA" id="ARBA00022989"/>
    </source>
</evidence>
<dbReference type="GO" id="GO:0015293">
    <property type="term" value="F:symporter activity"/>
    <property type="evidence" value="ECO:0007669"/>
    <property type="project" value="UniProtKB-KW"/>
</dbReference>
<name>A0A0F6REE0_CITAM</name>
<evidence type="ECO:0000313" key="18">
    <source>
        <dbReference type="EMBL" id="AKE58183.1"/>
    </source>
</evidence>
<dbReference type="FunFam" id="1.20.1250.20:FF:000001">
    <property type="entry name" value="Dicarboxylate MFS transporter"/>
    <property type="match status" value="1"/>
</dbReference>
<feature type="transmembrane region" description="Helical" evidence="16">
    <location>
        <begin position="366"/>
        <end position="388"/>
    </location>
</feature>
<dbReference type="InterPro" id="IPR005829">
    <property type="entry name" value="Sugar_transporter_CS"/>
</dbReference>
<dbReference type="PROSITE" id="PS50850">
    <property type="entry name" value="MFS"/>
    <property type="match status" value="1"/>
</dbReference>
<evidence type="ECO:0000256" key="15">
    <source>
        <dbReference type="ARBA" id="ARBA00081935"/>
    </source>
</evidence>
<dbReference type="Gene3D" id="1.20.1250.20">
    <property type="entry name" value="MFS general substrate transporter like domains"/>
    <property type="match status" value="2"/>
</dbReference>
<feature type="domain" description="Major facilitator superfamily (MFS) profile" evidence="17">
    <location>
        <begin position="13"/>
        <end position="423"/>
    </location>
</feature>
<keyword evidence="10 16" id="KW-0472">Membrane</keyword>
<keyword evidence="4" id="KW-1003">Cell membrane</keyword>
<evidence type="ECO:0000256" key="2">
    <source>
        <dbReference type="ARBA" id="ARBA00008240"/>
    </source>
</evidence>
<evidence type="ECO:0000256" key="11">
    <source>
        <dbReference type="ARBA" id="ARBA00031483"/>
    </source>
</evidence>
<dbReference type="OrthoDB" id="3690818at2"/>
<dbReference type="KEGG" id="cama:F384_03005"/>
<dbReference type="GO" id="GO:0006101">
    <property type="term" value="P:citrate metabolic process"/>
    <property type="evidence" value="ECO:0007669"/>
    <property type="project" value="UniProtKB-KW"/>
</dbReference>
<evidence type="ECO:0000256" key="6">
    <source>
        <dbReference type="ARBA" id="ARBA00022692"/>
    </source>
</evidence>
<feature type="transmembrane region" description="Helical" evidence="16">
    <location>
        <begin position="85"/>
        <end position="106"/>
    </location>
</feature>
<comment type="subcellular location">
    <subcellularLocation>
        <location evidence="1">Cell inner membrane</location>
        <topology evidence="1">Multi-pass membrane protein</topology>
    </subcellularLocation>
</comment>
<dbReference type="NCBIfam" id="NF011656">
    <property type="entry name" value="PRK15075.1"/>
    <property type="match status" value="1"/>
</dbReference>
<dbReference type="SUPFAM" id="SSF103473">
    <property type="entry name" value="MFS general substrate transporter"/>
    <property type="match status" value="1"/>
</dbReference>
<keyword evidence="9 16" id="KW-1133">Transmembrane helix</keyword>